<keyword evidence="1" id="KW-0472">Membrane</keyword>
<dbReference type="RefSeq" id="WP_188421953.1">
    <property type="nucleotide sequence ID" value="NZ_BMCK01000004.1"/>
</dbReference>
<dbReference type="Proteomes" id="UP000630594">
    <property type="component" value="Unassembled WGS sequence"/>
</dbReference>
<accession>A0ABQ1QFJ2</accession>
<organism evidence="2 3">
    <name type="scientific">Nocardioides daphniae</name>
    <dbReference type="NCBI Taxonomy" id="402297"/>
    <lineage>
        <taxon>Bacteria</taxon>
        <taxon>Bacillati</taxon>
        <taxon>Actinomycetota</taxon>
        <taxon>Actinomycetes</taxon>
        <taxon>Propionibacteriales</taxon>
        <taxon>Nocardioidaceae</taxon>
        <taxon>Nocardioides</taxon>
    </lineage>
</organism>
<sequence length="103" mass="11340">MIVYLCLRLAAVLHAYLEYYAPTNRVAAWMRTPTGIKWGIPVALLAVPGYLFAASLCQVFIDDGGPEYLYLLLLLFVWNAIKFGALAVRALVVVLVLLARGPS</sequence>
<evidence type="ECO:0000256" key="1">
    <source>
        <dbReference type="SAM" id="Phobius"/>
    </source>
</evidence>
<evidence type="ECO:0008006" key="4">
    <source>
        <dbReference type="Google" id="ProtNLM"/>
    </source>
</evidence>
<feature type="transmembrane region" description="Helical" evidence="1">
    <location>
        <begin position="68"/>
        <end position="99"/>
    </location>
</feature>
<feature type="transmembrane region" description="Helical" evidence="1">
    <location>
        <begin position="39"/>
        <end position="61"/>
    </location>
</feature>
<protein>
    <recommendedName>
        <fullName evidence="4">Sulfate permease</fullName>
    </recommendedName>
</protein>
<dbReference type="EMBL" id="BMCK01000004">
    <property type="protein sequence ID" value="GGD24544.1"/>
    <property type="molecule type" value="Genomic_DNA"/>
</dbReference>
<evidence type="ECO:0000313" key="3">
    <source>
        <dbReference type="Proteomes" id="UP000630594"/>
    </source>
</evidence>
<keyword evidence="1" id="KW-0812">Transmembrane</keyword>
<keyword evidence="1" id="KW-1133">Transmembrane helix</keyword>
<gene>
    <name evidence="2" type="ORF">GCM10007231_24670</name>
</gene>
<keyword evidence="3" id="KW-1185">Reference proteome</keyword>
<name>A0ABQ1QFJ2_9ACTN</name>
<comment type="caution">
    <text evidence="2">The sequence shown here is derived from an EMBL/GenBank/DDBJ whole genome shotgun (WGS) entry which is preliminary data.</text>
</comment>
<proteinExistence type="predicted"/>
<reference evidence="3" key="1">
    <citation type="journal article" date="2019" name="Int. J. Syst. Evol. Microbiol.">
        <title>The Global Catalogue of Microorganisms (GCM) 10K type strain sequencing project: providing services to taxonomists for standard genome sequencing and annotation.</title>
        <authorList>
            <consortium name="The Broad Institute Genomics Platform"/>
            <consortium name="The Broad Institute Genome Sequencing Center for Infectious Disease"/>
            <person name="Wu L."/>
            <person name="Ma J."/>
        </authorList>
    </citation>
    <scope>NUCLEOTIDE SEQUENCE [LARGE SCALE GENOMIC DNA]</scope>
    <source>
        <strain evidence="3">CCM 7403</strain>
    </source>
</reference>
<evidence type="ECO:0000313" key="2">
    <source>
        <dbReference type="EMBL" id="GGD24544.1"/>
    </source>
</evidence>